<gene>
    <name evidence="2" type="ORF">AVEN_41856_1</name>
</gene>
<evidence type="ECO:0000313" key="3">
    <source>
        <dbReference type="Proteomes" id="UP000499080"/>
    </source>
</evidence>
<proteinExistence type="predicted"/>
<keyword evidence="3" id="KW-1185">Reference proteome</keyword>
<evidence type="ECO:0000313" key="2">
    <source>
        <dbReference type="EMBL" id="GBL77470.1"/>
    </source>
</evidence>
<name>A0A4Y2ACR0_ARAVE</name>
<reference evidence="2 3" key="1">
    <citation type="journal article" date="2019" name="Sci. Rep.">
        <title>Orb-weaving spider Araneus ventricosus genome elucidates the spidroin gene catalogue.</title>
        <authorList>
            <person name="Kono N."/>
            <person name="Nakamura H."/>
            <person name="Ohtoshi R."/>
            <person name="Moran D.A.P."/>
            <person name="Shinohara A."/>
            <person name="Yoshida Y."/>
            <person name="Fujiwara M."/>
            <person name="Mori M."/>
            <person name="Tomita M."/>
            <person name="Arakawa K."/>
        </authorList>
    </citation>
    <scope>NUCLEOTIDE SEQUENCE [LARGE SCALE GENOMIC DNA]</scope>
</reference>
<organism evidence="2 3">
    <name type="scientific">Araneus ventricosus</name>
    <name type="common">Orbweaver spider</name>
    <name type="synonym">Epeira ventricosa</name>
    <dbReference type="NCBI Taxonomy" id="182803"/>
    <lineage>
        <taxon>Eukaryota</taxon>
        <taxon>Metazoa</taxon>
        <taxon>Ecdysozoa</taxon>
        <taxon>Arthropoda</taxon>
        <taxon>Chelicerata</taxon>
        <taxon>Arachnida</taxon>
        <taxon>Araneae</taxon>
        <taxon>Araneomorphae</taxon>
        <taxon>Entelegynae</taxon>
        <taxon>Araneoidea</taxon>
        <taxon>Araneidae</taxon>
        <taxon>Araneus</taxon>
    </lineage>
</organism>
<accession>A0A4Y2ACR0</accession>
<feature type="compositionally biased region" description="Basic and acidic residues" evidence="1">
    <location>
        <begin position="1"/>
        <end position="16"/>
    </location>
</feature>
<dbReference type="AlphaFoldDB" id="A0A4Y2ACR0"/>
<dbReference type="EMBL" id="BGPR01000012">
    <property type="protein sequence ID" value="GBL77470.1"/>
    <property type="molecule type" value="Genomic_DNA"/>
</dbReference>
<comment type="caution">
    <text evidence="2">The sequence shown here is derived from an EMBL/GenBank/DDBJ whole genome shotgun (WGS) entry which is preliminary data.</text>
</comment>
<feature type="compositionally biased region" description="Polar residues" evidence="1">
    <location>
        <begin position="26"/>
        <end position="39"/>
    </location>
</feature>
<sequence length="101" mass="11620">MQRTFDSDAPKIDGRMVRKWHRRSQSARTSLANPLNTRSADVEGNQLDKGRSVLVGQRRQGKLTRKFISYDRCEEVLAPEKGFFSGIFSASFFFFVNFDPL</sequence>
<dbReference type="Proteomes" id="UP000499080">
    <property type="component" value="Unassembled WGS sequence"/>
</dbReference>
<evidence type="ECO:0000256" key="1">
    <source>
        <dbReference type="SAM" id="MobiDB-lite"/>
    </source>
</evidence>
<protein>
    <submittedName>
        <fullName evidence="2">Uncharacterized protein</fullName>
    </submittedName>
</protein>
<feature type="region of interest" description="Disordered" evidence="1">
    <location>
        <begin position="1"/>
        <end position="42"/>
    </location>
</feature>